<gene>
    <name evidence="1" type="ORF">Dsin_017022</name>
</gene>
<accession>A0AAE0E620</accession>
<dbReference type="EMBL" id="JANJYJ010000005">
    <property type="protein sequence ID" value="KAK3212316.1"/>
    <property type="molecule type" value="Genomic_DNA"/>
</dbReference>
<sequence>MGLDSLPKPNWVPTGKSPDSLTLSRSVNFMDYLLKFDLSQASHQHRRVTTSVSFHEVPTSKLHQQKNDNLFVMCLDGVNEKINQMGSKVKKSGVEIGDLKQKKNKIKNTT</sequence>
<dbReference type="PANTHER" id="PTHR35499">
    <property type="entry name" value="OS05G0128300 PROTEIN"/>
    <property type="match status" value="1"/>
</dbReference>
<evidence type="ECO:0000313" key="1">
    <source>
        <dbReference type="EMBL" id="KAK3212316.1"/>
    </source>
</evidence>
<dbReference type="PANTHER" id="PTHR35499:SF4">
    <property type="entry name" value="ALC-INTERACTING PROTEIN 1"/>
    <property type="match status" value="1"/>
</dbReference>
<organism evidence="1 2">
    <name type="scientific">Dipteronia sinensis</name>
    <dbReference type="NCBI Taxonomy" id="43782"/>
    <lineage>
        <taxon>Eukaryota</taxon>
        <taxon>Viridiplantae</taxon>
        <taxon>Streptophyta</taxon>
        <taxon>Embryophyta</taxon>
        <taxon>Tracheophyta</taxon>
        <taxon>Spermatophyta</taxon>
        <taxon>Magnoliopsida</taxon>
        <taxon>eudicotyledons</taxon>
        <taxon>Gunneridae</taxon>
        <taxon>Pentapetalae</taxon>
        <taxon>rosids</taxon>
        <taxon>malvids</taxon>
        <taxon>Sapindales</taxon>
        <taxon>Sapindaceae</taxon>
        <taxon>Hippocastanoideae</taxon>
        <taxon>Acereae</taxon>
        <taxon>Dipteronia</taxon>
    </lineage>
</organism>
<proteinExistence type="predicted"/>
<keyword evidence="2" id="KW-1185">Reference proteome</keyword>
<dbReference type="Proteomes" id="UP001281410">
    <property type="component" value="Unassembled WGS sequence"/>
</dbReference>
<name>A0AAE0E620_9ROSI</name>
<comment type="caution">
    <text evidence="1">The sequence shown here is derived from an EMBL/GenBank/DDBJ whole genome shotgun (WGS) entry which is preliminary data.</text>
</comment>
<dbReference type="AlphaFoldDB" id="A0AAE0E620"/>
<evidence type="ECO:0000313" key="2">
    <source>
        <dbReference type="Proteomes" id="UP001281410"/>
    </source>
</evidence>
<protein>
    <submittedName>
        <fullName evidence="1">Uncharacterized protein</fullName>
    </submittedName>
</protein>
<reference evidence="1" key="1">
    <citation type="journal article" date="2023" name="Plant J.">
        <title>Genome sequences and population genomics provide insights into the demographic history, inbreeding, and mutation load of two 'living fossil' tree species of Dipteronia.</title>
        <authorList>
            <person name="Feng Y."/>
            <person name="Comes H.P."/>
            <person name="Chen J."/>
            <person name="Zhu S."/>
            <person name="Lu R."/>
            <person name="Zhang X."/>
            <person name="Li P."/>
            <person name="Qiu J."/>
            <person name="Olsen K.M."/>
            <person name="Qiu Y."/>
        </authorList>
    </citation>
    <scope>NUCLEOTIDE SEQUENCE</scope>
    <source>
        <strain evidence="1">NBL</strain>
    </source>
</reference>